<dbReference type="SUPFAM" id="SSF48403">
    <property type="entry name" value="Ankyrin repeat"/>
    <property type="match status" value="1"/>
</dbReference>
<evidence type="ECO:0000259" key="3">
    <source>
        <dbReference type="Pfam" id="PF22939"/>
    </source>
</evidence>
<keyword evidence="1" id="KW-0677">Repeat</keyword>
<comment type="caution">
    <text evidence="5">The sequence shown here is derived from an EMBL/GenBank/DDBJ whole genome shotgun (WGS) entry which is preliminary data.</text>
</comment>
<dbReference type="AlphaFoldDB" id="A0A9P5MZ48"/>
<dbReference type="InterPro" id="IPR054471">
    <property type="entry name" value="GPIID_WHD"/>
</dbReference>
<proteinExistence type="predicted"/>
<dbReference type="Pfam" id="PF17109">
    <property type="entry name" value="Goodbye"/>
    <property type="match status" value="1"/>
</dbReference>
<feature type="domain" description="GPI inositol-deacylase winged helix" evidence="3">
    <location>
        <begin position="595"/>
        <end position="683"/>
    </location>
</feature>
<dbReference type="Pfam" id="PF22939">
    <property type="entry name" value="WHD_GPIID"/>
    <property type="match status" value="1"/>
</dbReference>
<reference evidence="5" key="1">
    <citation type="submission" date="2019-10" db="EMBL/GenBank/DDBJ databases">
        <authorList>
            <consortium name="DOE Joint Genome Institute"/>
            <person name="Kuo A."/>
            <person name="Miyauchi S."/>
            <person name="Kiss E."/>
            <person name="Drula E."/>
            <person name="Kohler A."/>
            <person name="Sanchez-Garcia M."/>
            <person name="Andreopoulos B."/>
            <person name="Barry K.W."/>
            <person name="Bonito G."/>
            <person name="Buee M."/>
            <person name="Carver A."/>
            <person name="Chen C."/>
            <person name="Cichocki N."/>
            <person name="Clum A."/>
            <person name="Culley D."/>
            <person name="Crous P.W."/>
            <person name="Fauchery L."/>
            <person name="Girlanda M."/>
            <person name="Hayes R."/>
            <person name="Keri Z."/>
            <person name="LaButti K."/>
            <person name="Lipzen A."/>
            <person name="Lombard V."/>
            <person name="Magnuson J."/>
            <person name="Maillard F."/>
            <person name="Morin E."/>
            <person name="Murat C."/>
            <person name="Nolan M."/>
            <person name="Ohm R."/>
            <person name="Pangilinan J."/>
            <person name="Pereira M."/>
            <person name="Perotto S."/>
            <person name="Peter M."/>
            <person name="Riley R."/>
            <person name="Sitrit Y."/>
            <person name="Stielow B."/>
            <person name="Szollosi G."/>
            <person name="Zifcakova L."/>
            <person name="Stursova M."/>
            <person name="Spatafora J.W."/>
            <person name="Tedersoo L."/>
            <person name="Vaario L.-M."/>
            <person name="Yamada A."/>
            <person name="Yan M."/>
            <person name="Wang P."/>
            <person name="Xu J."/>
            <person name="Bruns T."/>
            <person name="Baldrian P."/>
            <person name="Vilgalys R."/>
            <person name="Henrissat B."/>
            <person name="Grigoriev I.V."/>
            <person name="Hibbett D."/>
            <person name="Nagy L.G."/>
            <person name="Martin F.M."/>
        </authorList>
    </citation>
    <scope>NUCLEOTIDE SEQUENCE</scope>
    <source>
        <strain evidence="5">Prilba</strain>
    </source>
</reference>
<sequence length="857" mass="96378">MSASNQTAGPSTDNFTAIFNAALIEYQTLTGKPLDSHPFASQLDTCQNTEAVSNLLRTQAQAFSKFRKGDERLMAWLDPTIHILSTFSDTLGEGISLPFSPAKPIFTGIGVLLGAVRDVVASHNSLIHLFERIHFFLQRLKSYTGMPLTNESRELLGKIMAQLLSILALSTKAMTDRKIKKILKKLVGKTDVEDALSRLDMLTKEESLMMVMRNLEVTHHVDGLVHDVDANVKATKVIAEDIDDNVKATKVHMNVTRVLIEDIDDNVKGVACSVDNVAHELKRNQMRDKLRSWLSPPDPSVNHNTASKTQHSGTATWFIQGSTFQDWKENGSLLWVRGNPGAGKSILCSAIIEDIKDMQQARPALIAFYYFDFKDASKRDIRGLLASLLFQLGDDSDLCWDVLHKLYTSYNDGTKQPSDAALAGCLKSMLELPGQLPTFLIVDALDECPNTTGTPSAREEVLDFLEDLVGSSHSNLFICITSRPEQDIQSVLNPLTSASRQVSLHEESGQREDIKSYVQSFVHKDRAMRRWREEDRILVTTTLIERAGGMFRWVFCQLDTLRRCMPSSIRKALNELPTTLDETYERALEGIPKEKRQHAHRLFQCLVVAIRPLRVEELAELFAIEFDRDAGPNLKEGWRPESPEDAVLSACSTLIAVVENEGSKIVQFSHFSVKEYLTSDRLRTSEMGNIRYHHIPLDAAHTILARVCLTVLLQLDENLDKTRLETFPLAFYAAQHWVDHAKFEDVASGFQDSIKRLFNPNNPYLAAWTWIYDVDSGRRRVTVYHLGERLTRPKATALYYAVLCGFSEVASHLIITHGENVDAECGHHGTPLHAASYKGHLDATRRHLYVQRMVVDI</sequence>
<feature type="domain" description="Nephrocystin 3-like N-terminal" evidence="4">
    <location>
        <begin position="313"/>
        <end position="483"/>
    </location>
</feature>
<dbReference type="InterPro" id="IPR031350">
    <property type="entry name" value="Goodbye_dom"/>
</dbReference>
<feature type="domain" description="Fungal STAND N-terminal Goodbye" evidence="2">
    <location>
        <begin position="20"/>
        <end position="143"/>
    </location>
</feature>
<name>A0A9P5MZ48_9AGAM</name>
<dbReference type="InterPro" id="IPR036770">
    <property type="entry name" value="Ankyrin_rpt-contain_sf"/>
</dbReference>
<dbReference type="Gene3D" id="3.40.50.300">
    <property type="entry name" value="P-loop containing nucleotide triphosphate hydrolases"/>
    <property type="match status" value="1"/>
</dbReference>
<gene>
    <name evidence="5" type="ORF">DFH94DRAFT_664839</name>
</gene>
<evidence type="ECO:0000259" key="2">
    <source>
        <dbReference type="Pfam" id="PF17109"/>
    </source>
</evidence>
<dbReference type="Gene3D" id="1.25.40.20">
    <property type="entry name" value="Ankyrin repeat-containing domain"/>
    <property type="match status" value="1"/>
</dbReference>
<reference evidence="5" key="2">
    <citation type="journal article" date="2020" name="Nat. Commun.">
        <title>Large-scale genome sequencing of mycorrhizal fungi provides insights into the early evolution of symbiotic traits.</title>
        <authorList>
            <person name="Miyauchi S."/>
            <person name="Kiss E."/>
            <person name="Kuo A."/>
            <person name="Drula E."/>
            <person name="Kohler A."/>
            <person name="Sanchez-Garcia M."/>
            <person name="Morin E."/>
            <person name="Andreopoulos B."/>
            <person name="Barry K.W."/>
            <person name="Bonito G."/>
            <person name="Buee M."/>
            <person name="Carver A."/>
            <person name="Chen C."/>
            <person name="Cichocki N."/>
            <person name="Clum A."/>
            <person name="Culley D."/>
            <person name="Crous P.W."/>
            <person name="Fauchery L."/>
            <person name="Girlanda M."/>
            <person name="Hayes R.D."/>
            <person name="Keri Z."/>
            <person name="LaButti K."/>
            <person name="Lipzen A."/>
            <person name="Lombard V."/>
            <person name="Magnuson J."/>
            <person name="Maillard F."/>
            <person name="Murat C."/>
            <person name="Nolan M."/>
            <person name="Ohm R.A."/>
            <person name="Pangilinan J."/>
            <person name="Pereira M.F."/>
            <person name="Perotto S."/>
            <person name="Peter M."/>
            <person name="Pfister S."/>
            <person name="Riley R."/>
            <person name="Sitrit Y."/>
            <person name="Stielow J.B."/>
            <person name="Szollosi G."/>
            <person name="Zifcakova L."/>
            <person name="Stursova M."/>
            <person name="Spatafora J.W."/>
            <person name="Tedersoo L."/>
            <person name="Vaario L.M."/>
            <person name="Yamada A."/>
            <person name="Yan M."/>
            <person name="Wang P."/>
            <person name="Xu J."/>
            <person name="Bruns T."/>
            <person name="Baldrian P."/>
            <person name="Vilgalys R."/>
            <person name="Dunand C."/>
            <person name="Henrissat B."/>
            <person name="Grigoriev I.V."/>
            <person name="Hibbett D."/>
            <person name="Nagy L.G."/>
            <person name="Martin F.M."/>
        </authorList>
    </citation>
    <scope>NUCLEOTIDE SEQUENCE</scope>
    <source>
        <strain evidence="5">Prilba</strain>
    </source>
</reference>
<protein>
    <recommendedName>
        <fullName evidence="7">NACHT domain-containing protein</fullName>
    </recommendedName>
</protein>
<dbReference type="PANTHER" id="PTHR10039:SF16">
    <property type="entry name" value="GPI INOSITOL-DEACYLASE"/>
    <property type="match status" value="1"/>
</dbReference>
<keyword evidence="6" id="KW-1185">Reference proteome</keyword>
<dbReference type="InterPro" id="IPR056884">
    <property type="entry name" value="NPHP3-like_N"/>
</dbReference>
<evidence type="ECO:0008006" key="7">
    <source>
        <dbReference type="Google" id="ProtNLM"/>
    </source>
</evidence>
<dbReference type="PANTHER" id="PTHR10039">
    <property type="entry name" value="AMELOGENIN"/>
    <property type="match status" value="1"/>
</dbReference>
<dbReference type="Pfam" id="PF24883">
    <property type="entry name" value="NPHP3_N"/>
    <property type="match status" value="1"/>
</dbReference>
<dbReference type="SUPFAM" id="SSF52540">
    <property type="entry name" value="P-loop containing nucleoside triphosphate hydrolases"/>
    <property type="match status" value="1"/>
</dbReference>
<dbReference type="OrthoDB" id="194358at2759"/>
<dbReference type="InterPro" id="IPR027417">
    <property type="entry name" value="P-loop_NTPase"/>
</dbReference>
<evidence type="ECO:0000256" key="1">
    <source>
        <dbReference type="ARBA" id="ARBA00022737"/>
    </source>
</evidence>
<organism evidence="5 6">
    <name type="scientific">Russula ochroleuca</name>
    <dbReference type="NCBI Taxonomy" id="152965"/>
    <lineage>
        <taxon>Eukaryota</taxon>
        <taxon>Fungi</taxon>
        <taxon>Dikarya</taxon>
        <taxon>Basidiomycota</taxon>
        <taxon>Agaricomycotina</taxon>
        <taxon>Agaricomycetes</taxon>
        <taxon>Russulales</taxon>
        <taxon>Russulaceae</taxon>
        <taxon>Russula</taxon>
    </lineage>
</organism>
<evidence type="ECO:0000313" key="6">
    <source>
        <dbReference type="Proteomes" id="UP000759537"/>
    </source>
</evidence>
<accession>A0A9P5MZ48</accession>
<dbReference type="EMBL" id="WHVB01000005">
    <property type="protein sequence ID" value="KAF8482430.1"/>
    <property type="molecule type" value="Genomic_DNA"/>
</dbReference>
<evidence type="ECO:0000313" key="5">
    <source>
        <dbReference type="EMBL" id="KAF8482430.1"/>
    </source>
</evidence>
<dbReference type="Proteomes" id="UP000759537">
    <property type="component" value="Unassembled WGS sequence"/>
</dbReference>
<evidence type="ECO:0000259" key="4">
    <source>
        <dbReference type="Pfam" id="PF24883"/>
    </source>
</evidence>